<dbReference type="AlphaFoldDB" id="A0A9Q2CY58"/>
<organism evidence="8 9">
    <name type="scientific">Nosocomiicoccus ampullae</name>
    <dbReference type="NCBI Taxonomy" id="489910"/>
    <lineage>
        <taxon>Bacteria</taxon>
        <taxon>Bacillati</taxon>
        <taxon>Bacillota</taxon>
        <taxon>Bacilli</taxon>
        <taxon>Bacillales</taxon>
        <taxon>Staphylococcaceae</taxon>
        <taxon>Nosocomiicoccus</taxon>
    </lineage>
</organism>
<evidence type="ECO:0000256" key="3">
    <source>
        <dbReference type="ARBA" id="ARBA00022695"/>
    </source>
</evidence>
<feature type="domain" description="Polymerase/histidinol phosphatase N-terminal" evidence="7">
    <location>
        <begin position="2"/>
        <end position="69"/>
    </location>
</feature>
<name>A0A9Q2CY58_9STAP</name>
<dbReference type="InterPro" id="IPR041931">
    <property type="entry name" value="DNA_pol3_alpha_thumb_dom"/>
</dbReference>
<dbReference type="InterPro" id="IPR003141">
    <property type="entry name" value="Pol/His_phosphatase_N"/>
</dbReference>
<dbReference type="GO" id="GO:0003887">
    <property type="term" value="F:DNA-directed DNA polymerase activity"/>
    <property type="evidence" value="ECO:0007669"/>
    <property type="project" value="UniProtKB-KW"/>
</dbReference>
<dbReference type="RefSeq" id="WP_183672718.1">
    <property type="nucleotide sequence ID" value="NZ_CBCRYX010000003.1"/>
</dbReference>
<keyword evidence="4" id="KW-0235">DNA replication</keyword>
<dbReference type="PANTHER" id="PTHR32294">
    <property type="entry name" value="DNA POLYMERASE III SUBUNIT ALPHA"/>
    <property type="match status" value="1"/>
</dbReference>
<protein>
    <recommendedName>
        <fullName evidence="1">DNA-directed DNA polymerase</fullName>
        <ecNumber evidence="1">2.7.7.7</ecNumber>
    </recommendedName>
</protein>
<dbReference type="EC" id="2.7.7.7" evidence="1"/>
<dbReference type="Gene3D" id="3.20.20.140">
    <property type="entry name" value="Metal-dependent hydrolases"/>
    <property type="match status" value="1"/>
</dbReference>
<dbReference type="GO" id="GO:0008408">
    <property type="term" value="F:3'-5' exonuclease activity"/>
    <property type="evidence" value="ECO:0007669"/>
    <property type="project" value="InterPro"/>
</dbReference>
<evidence type="ECO:0000256" key="6">
    <source>
        <dbReference type="ARBA" id="ARBA00049244"/>
    </source>
</evidence>
<evidence type="ECO:0000313" key="8">
    <source>
        <dbReference type="EMBL" id="MBB5175285.1"/>
    </source>
</evidence>
<dbReference type="Pfam" id="PF07733">
    <property type="entry name" value="DNA_pol3_alpha"/>
    <property type="match status" value="1"/>
</dbReference>
<sequence length="1048" mass="121212">MINLNVHSSYEFLNSNIQIDPLLYILKEDKQTSVAITDFNYMHGAYEFIEKAQKENIKPIVGLEVEIESNFENANVVLYAKNLDGFHFLSKLSSRISYKQIDTTPLSFLKDTTGCIAVLKNEDGIGILNEINIPREDKYVSHKLNHDTYKRAYISESYYYKQLDAPVKTILNAIQKNEKINLDYLNESEGTSHVKLREEVKEFEGFLEVNKEIVSKCEMYIPKVEFTLPKFTNDSSEELLKEELKNALNKKIKNITSNYTNRLNKEYTTIVEMGYADYFLIVSDLVRYSKNNDIYVGPGRGSSGASLVAYLLDITDIDPIEYDLLFERFLNKERVTMPDIDIDFASVDRPKVLKYLQDKYGEMHVANILTYNNMTAKSAAREIGRIFNFTDSELREVSNIIDENNMNLEDAFNSQRFNHLIEIHPKYKSLKKYALKIENLPRNTSIHASGVLLGRNPLNEEIPIMFTSDGISSQWPMADCEKVGLLKIDVLSLQTLSLIRYMSTRIKHKNPGFDVNNIPLNDEKTFKLLSSGLTAGIFQLESEGITRVIERYKPNSLLDLALVLAMYRPGPMEQIDHIIHIKHANAPIQYPHDDLKDILKDTYGVMIFQEQIMQTTRKIAGFTLQEADITRRAMSKKNREELMNEKTKFIQGALKNNYDQNVSEILFNLILKFADYGFPKSHALVYSIITYRMAYIKAHYPKEFYSVMLLEHKTKPDKLERTLQELKLLNIKLVKPSIHKSLYQNTSEGNGIRLGFSMLKSISKELADKIIEARQEQPFEDIYEFISRLNEFGIRLTEKQVNALILSGSLDEFNRSRKSLLQESKKALDAVKDGVNQINLIDMVLGLTPVRSEADVEELSQTEKINGEKEVLGFFISEHPIILKHQDIQYVPFHLLSNKNKREQGIFLVYILEVRQIRTKKNEDMAYVKITDGHTETDAVLFPKNYIINLSKLQQNMLVIDGVMDEYKNNKQLIINRLYMVDDFVRDYIKHTKYVVVRNHETKDLTHILTHNGIPVIDMKKNRLGFINYSQLEYLFDALGKENVRLIH</sequence>
<evidence type="ECO:0000256" key="2">
    <source>
        <dbReference type="ARBA" id="ARBA00022679"/>
    </source>
</evidence>
<dbReference type="Pfam" id="PF14579">
    <property type="entry name" value="HHH_6"/>
    <property type="match status" value="1"/>
</dbReference>
<reference evidence="8 9" key="1">
    <citation type="submission" date="2020-08" db="EMBL/GenBank/DDBJ databases">
        <title>Genomic Encyclopedia of Type Strains, Phase IV (KMG-IV): sequencing the most valuable type-strain genomes for metagenomic binning, comparative biology and taxonomic classification.</title>
        <authorList>
            <person name="Goeker M."/>
        </authorList>
    </citation>
    <scope>NUCLEOTIDE SEQUENCE [LARGE SCALE GENOMIC DNA]</scope>
    <source>
        <strain evidence="8 9">DSM 19163</strain>
    </source>
</reference>
<dbReference type="SUPFAM" id="SSF89550">
    <property type="entry name" value="PHP domain-like"/>
    <property type="match status" value="1"/>
</dbReference>
<evidence type="ECO:0000256" key="4">
    <source>
        <dbReference type="ARBA" id="ARBA00022705"/>
    </source>
</evidence>
<accession>A0A9Q2CY58</accession>
<gene>
    <name evidence="8" type="ORF">HNQ45_000143</name>
</gene>
<comment type="caution">
    <text evidence="8">The sequence shown here is derived from an EMBL/GenBank/DDBJ whole genome shotgun (WGS) entry which is preliminary data.</text>
</comment>
<dbReference type="Gene3D" id="1.10.10.1600">
    <property type="entry name" value="Bacterial DNA polymerase III alpha subunit, thumb domain"/>
    <property type="match status" value="1"/>
</dbReference>
<evidence type="ECO:0000313" key="9">
    <source>
        <dbReference type="Proteomes" id="UP000579136"/>
    </source>
</evidence>
<dbReference type="CDD" id="cd07431">
    <property type="entry name" value="PHP_PolIIIA"/>
    <property type="match status" value="1"/>
</dbReference>
<dbReference type="InterPro" id="IPR029460">
    <property type="entry name" value="DNAPol_HHH"/>
</dbReference>
<dbReference type="Pfam" id="PF02811">
    <property type="entry name" value="PHP"/>
    <property type="match status" value="1"/>
</dbReference>
<evidence type="ECO:0000259" key="7">
    <source>
        <dbReference type="SMART" id="SM00481"/>
    </source>
</evidence>
<evidence type="ECO:0000256" key="1">
    <source>
        <dbReference type="ARBA" id="ARBA00012417"/>
    </source>
</evidence>
<dbReference type="InterPro" id="IPR011708">
    <property type="entry name" value="DNA_pol3_alpha_NTPase_dom"/>
</dbReference>
<dbReference type="Gene3D" id="1.10.150.870">
    <property type="match status" value="1"/>
</dbReference>
<dbReference type="InterPro" id="IPR004013">
    <property type="entry name" value="PHP_dom"/>
</dbReference>
<dbReference type="NCBIfam" id="TIGR00594">
    <property type="entry name" value="polc"/>
    <property type="match status" value="1"/>
</dbReference>
<comment type="catalytic activity">
    <reaction evidence="6">
        <text>DNA(n) + a 2'-deoxyribonucleoside 5'-triphosphate = DNA(n+1) + diphosphate</text>
        <dbReference type="Rhea" id="RHEA:22508"/>
        <dbReference type="Rhea" id="RHEA-COMP:17339"/>
        <dbReference type="Rhea" id="RHEA-COMP:17340"/>
        <dbReference type="ChEBI" id="CHEBI:33019"/>
        <dbReference type="ChEBI" id="CHEBI:61560"/>
        <dbReference type="ChEBI" id="CHEBI:173112"/>
        <dbReference type="EC" id="2.7.7.7"/>
    </reaction>
</comment>
<keyword evidence="9" id="KW-1185">Reference proteome</keyword>
<dbReference type="InterPro" id="IPR016195">
    <property type="entry name" value="Pol/histidinol_Pase-like"/>
</dbReference>
<keyword evidence="2 8" id="KW-0808">Transferase</keyword>
<dbReference type="InterPro" id="IPR040982">
    <property type="entry name" value="DNA_pol3_finger"/>
</dbReference>
<dbReference type="Pfam" id="PF17657">
    <property type="entry name" value="DNA_pol3_finger"/>
    <property type="match status" value="1"/>
</dbReference>
<dbReference type="SMART" id="SM00481">
    <property type="entry name" value="POLIIIAc"/>
    <property type="match status" value="1"/>
</dbReference>
<dbReference type="Proteomes" id="UP000579136">
    <property type="component" value="Unassembled WGS sequence"/>
</dbReference>
<evidence type="ECO:0000256" key="5">
    <source>
        <dbReference type="ARBA" id="ARBA00022932"/>
    </source>
</evidence>
<dbReference type="PANTHER" id="PTHR32294:SF0">
    <property type="entry name" value="DNA POLYMERASE III SUBUNIT ALPHA"/>
    <property type="match status" value="1"/>
</dbReference>
<dbReference type="GO" id="GO:0006260">
    <property type="term" value="P:DNA replication"/>
    <property type="evidence" value="ECO:0007669"/>
    <property type="project" value="UniProtKB-KW"/>
</dbReference>
<keyword evidence="3 8" id="KW-0548">Nucleotidyltransferase</keyword>
<keyword evidence="5" id="KW-0239">DNA-directed DNA polymerase</keyword>
<dbReference type="CDD" id="cd04485">
    <property type="entry name" value="DnaE_OBF"/>
    <property type="match status" value="1"/>
</dbReference>
<dbReference type="InterPro" id="IPR004805">
    <property type="entry name" value="DnaE2/DnaE/PolC"/>
</dbReference>
<dbReference type="EMBL" id="JACHHF010000001">
    <property type="protein sequence ID" value="MBB5175285.1"/>
    <property type="molecule type" value="Genomic_DNA"/>
</dbReference>
<proteinExistence type="predicted"/>